<dbReference type="Proteomes" id="UP000285376">
    <property type="component" value="Unassembled WGS sequence"/>
</dbReference>
<dbReference type="InterPro" id="IPR020846">
    <property type="entry name" value="MFS_dom"/>
</dbReference>
<dbReference type="AlphaFoldDB" id="A0A417Z2R5"/>
<dbReference type="SUPFAM" id="SSF103473">
    <property type="entry name" value="MFS general substrate transporter"/>
    <property type="match status" value="1"/>
</dbReference>
<comment type="subcellular location">
    <subcellularLocation>
        <location evidence="1">Cell membrane</location>
        <topology evidence="1">Multi-pass membrane protein</topology>
    </subcellularLocation>
</comment>
<evidence type="ECO:0000256" key="6">
    <source>
        <dbReference type="SAM" id="Phobius"/>
    </source>
</evidence>
<dbReference type="PANTHER" id="PTHR23523:SF2">
    <property type="entry name" value="2-NITROIMIDAZOLE TRANSPORTER"/>
    <property type="match status" value="1"/>
</dbReference>
<name>A0A417Z2R5_9MICO</name>
<keyword evidence="4 6" id="KW-0472">Membrane</keyword>
<dbReference type="PANTHER" id="PTHR23523">
    <property type="match status" value="1"/>
</dbReference>
<dbReference type="GO" id="GO:0005886">
    <property type="term" value="C:plasma membrane"/>
    <property type="evidence" value="ECO:0007669"/>
    <property type="project" value="UniProtKB-SubCell"/>
</dbReference>
<evidence type="ECO:0000256" key="1">
    <source>
        <dbReference type="ARBA" id="ARBA00004651"/>
    </source>
</evidence>
<feature type="transmembrane region" description="Helical" evidence="6">
    <location>
        <begin position="117"/>
        <end position="139"/>
    </location>
</feature>
<dbReference type="InterPro" id="IPR036259">
    <property type="entry name" value="MFS_trans_sf"/>
</dbReference>
<dbReference type="Gene3D" id="1.20.1250.20">
    <property type="entry name" value="MFS general substrate transporter like domains"/>
    <property type="match status" value="1"/>
</dbReference>
<sequence>MSRQVTGARSLPTLWNAPTASTRSPYIERVSSADHRGPEVTARHSRLAITGVGVLGTLGVALVSINLRPGAASVGPVLEEVRDDVGLSATVAGLMTALPCLCFGLVGALAVTLAKRIGVTAGVAAGLVAITTGLLLRSLTGNGVGFLLLSTLALAGMALGNILVPAWIKRHSSDGGTRGMTIYSTGLAIGGSLGSLFAAPVAQSAPGGWRGSLALWGLVAGIAVIPWLALTARERRAFAHHTVPPAAPPVRLRASRTAVLMCVYFGMQSMNAYVQFGGFRRCGVTPACRTSKRDPGSRSSPRSAFSAGSSCPASSTDVDS</sequence>
<dbReference type="PROSITE" id="PS50850">
    <property type="entry name" value="MFS"/>
    <property type="match status" value="1"/>
</dbReference>
<feature type="compositionally biased region" description="Low complexity" evidence="5">
    <location>
        <begin position="297"/>
        <end position="310"/>
    </location>
</feature>
<keyword evidence="2 6" id="KW-0812">Transmembrane</keyword>
<feature type="transmembrane region" description="Helical" evidence="6">
    <location>
        <begin position="47"/>
        <end position="67"/>
    </location>
</feature>
<feature type="transmembrane region" description="Helical" evidence="6">
    <location>
        <begin position="87"/>
        <end position="110"/>
    </location>
</feature>
<evidence type="ECO:0000313" key="9">
    <source>
        <dbReference type="Proteomes" id="UP000285376"/>
    </source>
</evidence>
<feature type="compositionally biased region" description="Polar residues" evidence="5">
    <location>
        <begin position="311"/>
        <end position="320"/>
    </location>
</feature>
<dbReference type="InterPro" id="IPR011701">
    <property type="entry name" value="MFS"/>
</dbReference>
<feature type="transmembrane region" description="Helical" evidence="6">
    <location>
        <begin position="213"/>
        <end position="230"/>
    </location>
</feature>
<protein>
    <submittedName>
        <fullName evidence="8">MFS transporter</fullName>
    </submittedName>
</protein>
<reference evidence="8 9" key="1">
    <citation type="submission" date="2018-08" db="EMBL/GenBank/DDBJ databases">
        <title>Whole genome sequence analysis of Dermacoccus abyssi bacteria isolated from Deep Mariana trench Micromonospora spp reveals genes involved in the environmental adaptation and production of secondary metabolites.</title>
        <authorList>
            <person name="Abdel-Mageed W.M."/>
            <person name="Lehri B."/>
            <person name="Nouioui I."/>
            <person name="Goodfellow I."/>
            <person name="Jaspars M."/>
            <person name="Karlyshev A."/>
        </authorList>
    </citation>
    <scope>NUCLEOTIDE SEQUENCE [LARGE SCALE GENOMIC DNA]</scope>
    <source>
        <strain evidence="8 9">MT1.1</strain>
    </source>
</reference>
<feature type="transmembrane region" description="Helical" evidence="6">
    <location>
        <begin position="145"/>
        <end position="168"/>
    </location>
</feature>
<comment type="caution">
    <text evidence="8">The sequence shown here is derived from an EMBL/GenBank/DDBJ whole genome shotgun (WGS) entry which is preliminary data.</text>
</comment>
<evidence type="ECO:0000256" key="3">
    <source>
        <dbReference type="ARBA" id="ARBA00022989"/>
    </source>
</evidence>
<keyword evidence="3 6" id="KW-1133">Transmembrane helix</keyword>
<feature type="domain" description="Major facilitator superfamily (MFS) profile" evidence="7">
    <location>
        <begin position="45"/>
        <end position="320"/>
    </location>
</feature>
<accession>A0A417Z2R5</accession>
<feature type="region of interest" description="Disordered" evidence="5">
    <location>
        <begin position="287"/>
        <end position="320"/>
    </location>
</feature>
<evidence type="ECO:0000256" key="5">
    <source>
        <dbReference type="SAM" id="MobiDB-lite"/>
    </source>
</evidence>
<gene>
    <name evidence="8" type="ORF">D1832_12550</name>
</gene>
<evidence type="ECO:0000259" key="7">
    <source>
        <dbReference type="PROSITE" id="PS50850"/>
    </source>
</evidence>
<dbReference type="GO" id="GO:0022857">
    <property type="term" value="F:transmembrane transporter activity"/>
    <property type="evidence" value="ECO:0007669"/>
    <property type="project" value="InterPro"/>
</dbReference>
<evidence type="ECO:0000256" key="2">
    <source>
        <dbReference type="ARBA" id="ARBA00022692"/>
    </source>
</evidence>
<dbReference type="Pfam" id="PF07690">
    <property type="entry name" value="MFS_1"/>
    <property type="match status" value="1"/>
</dbReference>
<dbReference type="InterPro" id="IPR052524">
    <property type="entry name" value="MFS_Cyanate_Porter"/>
</dbReference>
<feature type="transmembrane region" description="Helical" evidence="6">
    <location>
        <begin position="180"/>
        <end position="201"/>
    </location>
</feature>
<evidence type="ECO:0000313" key="8">
    <source>
        <dbReference type="EMBL" id="RHW44386.1"/>
    </source>
</evidence>
<organism evidence="8 9">
    <name type="scientific">Dermacoccus abyssi</name>
    <dbReference type="NCBI Taxonomy" id="322596"/>
    <lineage>
        <taxon>Bacteria</taxon>
        <taxon>Bacillati</taxon>
        <taxon>Actinomycetota</taxon>
        <taxon>Actinomycetes</taxon>
        <taxon>Micrococcales</taxon>
        <taxon>Dermacoccaceae</taxon>
        <taxon>Dermacoccus</taxon>
    </lineage>
</organism>
<evidence type="ECO:0000256" key="4">
    <source>
        <dbReference type="ARBA" id="ARBA00023136"/>
    </source>
</evidence>
<dbReference type="EMBL" id="QWLM01000017">
    <property type="protein sequence ID" value="RHW44386.1"/>
    <property type="molecule type" value="Genomic_DNA"/>
</dbReference>
<proteinExistence type="predicted"/>